<comment type="similarity">
    <text evidence="1">Belongs to the peptidase C40 family.</text>
</comment>
<dbReference type="AlphaFoldDB" id="A0A0C1PNX3"/>
<dbReference type="InterPro" id="IPR000064">
    <property type="entry name" value="NLP_P60_dom"/>
</dbReference>
<organism evidence="7 8">
    <name type="scientific">Fructilactobacillus fructivorans</name>
    <dbReference type="NCBI Taxonomy" id="1614"/>
    <lineage>
        <taxon>Bacteria</taxon>
        <taxon>Bacillati</taxon>
        <taxon>Bacillota</taxon>
        <taxon>Bacilli</taxon>
        <taxon>Lactobacillales</taxon>
        <taxon>Lactobacillaceae</taxon>
        <taxon>Fructilactobacillus</taxon>
    </lineage>
</organism>
<feature type="chain" id="PRO_5038454900" evidence="5">
    <location>
        <begin position="27"/>
        <end position="167"/>
    </location>
</feature>
<evidence type="ECO:0000256" key="4">
    <source>
        <dbReference type="ARBA" id="ARBA00022807"/>
    </source>
</evidence>
<evidence type="ECO:0000256" key="5">
    <source>
        <dbReference type="SAM" id="SignalP"/>
    </source>
</evidence>
<dbReference type="PATRIC" id="fig|1614.7.peg.818"/>
<comment type="caution">
    <text evidence="7">The sequence shown here is derived from an EMBL/GenBank/DDBJ whole genome shotgun (WGS) entry which is preliminary data.</text>
</comment>
<dbReference type="OrthoDB" id="1654978at2"/>
<gene>
    <name evidence="7" type="ORF">LfDm3_0863</name>
</gene>
<evidence type="ECO:0000313" key="7">
    <source>
        <dbReference type="EMBL" id="KID41621.1"/>
    </source>
</evidence>
<keyword evidence="3" id="KW-0378">Hydrolase</keyword>
<dbReference type="InterPro" id="IPR051202">
    <property type="entry name" value="Peptidase_C40"/>
</dbReference>
<dbReference type="SUPFAM" id="SSF54001">
    <property type="entry name" value="Cysteine proteinases"/>
    <property type="match status" value="1"/>
</dbReference>
<name>A0A0C1PNX3_9LACO</name>
<dbReference type="RefSeq" id="WP_039144395.1">
    <property type="nucleotide sequence ID" value="NZ_JOJZ01000019.1"/>
</dbReference>
<evidence type="ECO:0000256" key="3">
    <source>
        <dbReference type="ARBA" id="ARBA00022801"/>
    </source>
</evidence>
<dbReference type="Proteomes" id="UP000031397">
    <property type="component" value="Unassembled WGS sequence"/>
</dbReference>
<feature type="domain" description="NlpC/P60" evidence="6">
    <location>
        <begin position="35"/>
        <end position="155"/>
    </location>
</feature>
<evidence type="ECO:0000256" key="2">
    <source>
        <dbReference type="ARBA" id="ARBA00022670"/>
    </source>
</evidence>
<reference evidence="7 8" key="1">
    <citation type="submission" date="2014-06" db="EMBL/GenBank/DDBJ databases">
        <title>Functional and comparative genomic analyses of the Drosophila gut microbiota identify candidate symbiosis factors.</title>
        <authorList>
            <person name="Newell P.D."/>
            <person name="Chaston J.M."/>
            <person name="Douglas A.E."/>
        </authorList>
    </citation>
    <scope>NUCLEOTIDE SEQUENCE [LARGE SCALE GENOMIC DNA]</scope>
    <source>
        <strain evidence="7 8">DmCS_002</strain>
    </source>
</reference>
<dbReference type="Gene3D" id="3.90.1720.10">
    <property type="entry name" value="endopeptidase domain like (from Nostoc punctiforme)"/>
    <property type="match status" value="1"/>
</dbReference>
<dbReference type="PANTHER" id="PTHR47053:SF1">
    <property type="entry name" value="MUREIN DD-ENDOPEPTIDASE MEPH-RELATED"/>
    <property type="match status" value="1"/>
</dbReference>
<protein>
    <submittedName>
        <fullName evidence="7">Peptidoglycan lytic protein P45</fullName>
    </submittedName>
</protein>
<dbReference type="GO" id="GO:0006508">
    <property type="term" value="P:proteolysis"/>
    <property type="evidence" value="ECO:0007669"/>
    <property type="project" value="UniProtKB-KW"/>
</dbReference>
<dbReference type="Pfam" id="PF00877">
    <property type="entry name" value="NLPC_P60"/>
    <property type="match status" value="1"/>
</dbReference>
<accession>A0A0C1PNX3</accession>
<evidence type="ECO:0000313" key="8">
    <source>
        <dbReference type="Proteomes" id="UP000031397"/>
    </source>
</evidence>
<dbReference type="PROSITE" id="PS51935">
    <property type="entry name" value="NLPC_P60"/>
    <property type="match status" value="1"/>
</dbReference>
<sequence>MFIKLVKGVAVSVAALGMFGVINMSANQTQASASKVHFSNVKRVATNELGKPYSYGAVGPNSFDCSGFTQYVMKNGANRNIVRTAQAQYDSYKHVKKSKIKKGDLVFFGSSKSDIYHVGIALNKHQMIDAQNRGVIIEPIHAPWWNLVGASRPVSFAKKTVKSPVRF</sequence>
<dbReference type="InterPro" id="IPR038765">
    <property type="entry name" value="Papain-like_cys_pep_sf"/>
</dbReference>
<dbReference type="GO" id="GO:0008234">
    <property type="term" value="F:cysteine-type peptidase activity"/>
    <property type="evidence" value="ECO:0007669"/>
    <property type="project" value="UniProtKB-KW"/>
</dbReference>
<feature type="signal peptide" evidence="5">
    <location>
        <begin position="1"/>
        <end position="26"/>
    </location>
</feature>
<keyword evidence="4" id="KW-0788">Thiol protease</keyword>
<keyword evidence="8" id="KW-1185">Reference proteome</keyword>
<dbReference type="PANTHER" id="PTHR47053">
    <property type="entry name" value="MUREIN DD-ENDOPEPTIDASE MEPH-RELATED"/>
    <property type="match status" value="1"/>
</dbReference>
<proteinExistence type="inferred from homology"/>
<evidence type="ECO:0000259" key="6">
    <source>
        <dbReference type="PROSITE" id="PS51935"/>
    </source>
</evidence>
<keyword evidence="2" id="KW-0645">Protease</keyword>
<evidence type="ECO:0000256" key="1">
    <source>
        <dbReference type="ARBA" id="ARBA00007074"/>
    </source>
</evidence>
<keyword evidence="5" id="KW-0732">Signal</keyword>
<dbReference type="GeneID" id="74913528"/>
<dbReference type="EMBL" id="JOJZ01000019">
    <property type="protein sequence ID" value="KID41621.1"/>
    <property type="molecule type" value="Genomic_DNA"/>
</dbReference>